<dbReference type="Proteomes" id="UP001434337">
    <property type="component" value="Chromosome"/>
</dbReference>
<dbReference type="Gene3D" id="3.20.20.80">
    <property type="entry name" value="Glycosidases"/>
    <property type="match status" value="1"/>
</dbReference>
<evidence type="ECO:0000259" key="11">
    <source>
        <dbReference type="Pfam" id="PF21226"/>
    </source>
</evidence>
<keyword evidence="5 10" id="KW-0328">Glycosyltransferase</keyword>
<dbReference type="GO" id="GO:0004134">
    <property type="term" value="F:4-alpha-glucanotransferase activity"/>
    <property type="evidence" value="ECO:0007669"/>
    <property type="project" value="UniProtKB-EC"/>
</dbReference>
<dbReference type="RefSeq" id="WP_342371903.1">
    <property type="nucleotide sequence ID" value="NZ_CP115965.1"/>
</dbReference>
<protein>
    <recommendedName>
        <fullName evidence="4 10">4-alpha-glucanotransferase</fullName>
        <ecNumber evidence="3 10">2.4.1.25</ecNumber>
    </recommendedName>
    <alternativeName>
        <fullName evidence="8 10">Amylomaltase</fullName>
    </alternativeName>
    <alternativeName>
        <fullName evidence="9 10">Disproportionating enzyme</fullName>
    </alternativeName>
</protein>
<dbReference type="EMBL" id="CP115965">
    <property type="protein sequence ID" value="WZW97535.1"/>
    <property type="molecule type" value="Genomic_DNA"/>
</dbReference>
<dbReference type="SUPFAM" id="SSF51445">
    <property type="entry name" value="(Trans)glycosidases"/>
    <property type="match status" value="1"/>
</dbReference>
<evidence type="ECO:0000313" key="13">
    <source>
        <dbReference type="Proteomes" id="UP001434337"/>
    </source>
</evidence>
<evidence type="ECO:0000256" key="10">
    <source>
        <dbReference type="RuleBase" id="RU361207"/>
    </source>
</evidence>
<dbReference type="NCBIfam" id="TIGR00217">
    <property type="entry name" value="malQ"/>
    <property type="match status" value="1"/>
</dbReference>
<dbReference type="EC" id="2.4.1.25" evidence="3 10"/>
<keyword evidence="7 10" id="KW-0119">Carbohydrate metabolism</keyword>
<dbReference type="PANTHER" id="PTHR32438">
    <property type="entry name" value="4-ALPHA-GLUCANOTRANSFERASE DPE1, CHLOROPLASTIC/AMYLOPLASTIC"/>
    <property type="match status" value="1"/>
</dbReference>
<evidence type="ECO:0000256" key="1">
    <source>
        <dbReference type="ARBA" id="ARBA00000439"/>
    </source>
</evidence>
<evidence type="ECO:0000256" key="5">
    <source>
        <dbReference type="ARBA" id="ARBA00022676"/>
    </source>
</evidence>
<keyword evidence="13" id="KW-1185">Reference proteome</keyword>
<evidence type="ECO:0000256" key="9">
    <source>
        <dbReference type="ARBA" id="ARBA00031501"/>
    </source>
</evidence>
<dbReference type="InterPro" id="IPR017853">
    <property type="entry name" value="GH"/>
</dbReference>
<dbReference type="PANTHER" id="PTHR32438:SF5">
    <property type="entry name" value="4-ALPHA-GLUCANOTRANSFERASE DPE1, CHLOROPLASTIC_AMYLOPLASTIC"/>
    <property type="match status" value="1"/>
</dbReference>
<sequence>MPLSNPTLGPLAEAFGIACEFWDWKGRHTEVDDATVIGILAGMGVDAGSDEAAAAALREHGLRHWRRALPPCTVVQQGRQERIAVHVPAGHPADVVVRLEEGGSVTLSQADNEVPDAEVDGRLTGEATFVVPENLPLGYHRLHLTTTDWTAEASLVVTPAFLGFPASMGERRVWGYATQLYSVRSANSWGMGDLSDLADLATWSGTQHFAGYVLVNPLHAAEPMPPLEPSPYLPSSRRYVNPLYLRPEAIAEYAGLAEHKRERIRQLRLGLERTLAGSDHIQRDPIWEAKIEALRVVYDEGLSEVRHMAKEHFVRAEGRPLAQFATWCALVNTFGMNWRDWPVEYRRPSSPQVAAFAAEHAREIDFYVWLQWQADNQLRSAQSAARGAGMRVGVMNDLAVGVSKESAEAWILGEAFAQGVSVGAPPDHYNQLGQDWGQAPWRPDRLEELSYQPFRAMVAGILRHSGGVRVDHIMGLFRLWWIPDGLPPTRGAYVRYDHEAMVGILCLEAHRAGALVVGEDLGTVEPWVREYLRGRGILGTSVAWFEAGADGRPLPPEDYREYCMASVTTHDMPPTAGYLACDHIRLQHSLGMLTEGLDEELAAADQQFATWREVLTERGLLAAGETDVAEQVLAMHRFIVDTPARVLCAALTDAVGDRLTQNQPGTVDEYPNWRVPLSGPDGLPLTLEDVFTSERAARLAAVMNDFRIQAIGRR</sequence>
<evidence type="ECO:0000256" key="3">
    <source>
        <dbReference type="ARBA" id="ARBA00012560"/>
    </source>
</evidence>
<evidence type="ECO:0000256" key="8">
    <source>
        <dbReference type="ARBA" id="ARBA00031423"/>
    </source>
</evidence>
<comment type="similarity">
    <text evidence="2 10">Belongs to the disproportionating enzyme family.</text>
</comment>
<keyword evidence="6 10" id="KW-0808">Transferase</keyword>
<accession>A0ABZ3C714</accession>
<gene>
    <name evidence="12" type="primary">malQ</name>
    <name evidence="12" type="ORF">PCC79_11555</name>
</gene>
<evidence type="ECO:0000256" key="6">
    <source>
        <dbReference type="ARBA" id="ARBA00022679"/>
    </source>
</evidence>
<organism evidence="12 13">
    <name type="scientific">Propioniciclava soli</name>
    <dbReference type="NCBI Taxonomy" id="2775081"/>
    <lineage>
        <taxon>Bacteria</taxon>
        <taxon>Bacillati</taxon>
        <taxon>Actinomycetota</taxon>
        <taxon>Actinomycetes</taxon>
        <taxon>Propionibacteriales</taxon>
        <taxon>Propionibacteriaceae</taxon>
        <taxon>Propioniciclava</taxon>
    </lineage>
</organism>
<evidence type="ECO:0000256" key="7">
    <source>
        <dbReference type="ARBA" id="ARBA00023277"/>
    </source>
</evidence>
<evidence type="ECO:0000256" key="4">
    <source>
        <dbReference type="ARBA" id="ARBA00020295"/>
    </source>
</evidence>
<name>A0ABZ3C714_9ACTN</name>
<evidence type="ECO:0000313" key="12">
    <source>
        <dbReference type="EMBL" id="WZW97535.1"/>
    </source>
</evidence>
<proteinExistence type="inferred from homology"/>
<dbReference type="InterPro" id="IPR003385">
    <property type="entry name" value="Glyco_hydro_77"/>
</dbReference>
<dbReference type="InterPro" id="IPR048458">
    <property type="entry name" value="MalQ_N"/>
</dbReference>
<reference evidence="12 13" key="1">
    <citation type="journal article" date="2023" name="Environ Microbiome">
        <title>A coral-associated actinobacterium mitigates coral bleaching under heat stress.</title>
        <authorList>
            <person name="Li J."/>
            <person name="Zou Y."/>
            <person name="Li Q."/>
            <person name="Zhang J."/>
            <person name="Bourne D.G."/>
            <person name="Lyu Y."/>
            <person name="Liu C."/>
            <person name="Zhang S."/>
        </authorList>
    </citation>
    <scope>NUCLEOTIDE SEQUENCE [LARGE SCALE GENOMIC DNA]</scope>
    <source>
        <strain evidence="12 13">SCSIO 13291</strain>
    </source>
</reference>
<feature type="domain" description="MalQ N-terminal beta-sandwich" evidence="11">
    <location>
        <begin position="69"/>
        <end position="159"/>
    </location>
</feature>
<dbReference type="Pfam" id="PF21226">
    <property type="entry name" value="MalQ_N"/>
    <property type="match status" value="1"/>
</dbReference>
<evidence type="ECO:0000256" key="2">
    <source>
        <dbReference type="ARBA" id="ARBA00005684"/>
    </source>
</evidence>
<dbReference type="Pfam" id="PF02446">
    <property type="entry name" value="Glyco_hydro_77"/>
    <property type="match status" value="1"/>
</dbReference>
<comment type="catalytic activity">
    <reaction evidence="1 10">
        <text>Transfers a segment of a (1-&gt;4)-alpha-D-glucan to a new position in an acceptor, which may be glucose or a (1-&gt;4)-alpha-D-glucan.</text>
        <dbReference type="EC" id="2.4.1.25"/>
    </reaction>
</comment>